<sequence length="187" mass="18980">MSRPPAVPGPHYTFLWADRELDATCLPCCLHLLQHLPTTASHKSEVKEGGKERELTVDPGLTKLWDDPLSERNHFVNMGGDGVVGDGVVDDGVVGDGVVGDGVVSDGVVGGVVDDGVVGDEVVGDGDVCDGVVGDGVVGDGDVCDGVVGDGVVGDGVVGDEVVGDGVVGNVKTILDGRDWCGKFCSI</sequence>
<organism evidence="1 2">
    <name type="scientific">Petrolisthes cinctipes</name>
    <name type="common">Flat porcelain crab</name>
    <dbReference type="NCBI Taxonomy" id="88211"/>
    <lineage>
        <taxon>Eukaryota</taxon>
        <taxon>Metazoa</taxon>
        <taxon>Ecdysozoa</taxon>
        <taxon>Arthropoda</taxon>
        <taxon>Crustacea</taxon>
        <taxon>Multicrustacea</taxon>
        <taxon>Malacostraca</taxon>
        <taxon>Eumalacostraca</taxon>
        <taxon>Eucarida</taxon>
        <taxon>Decapoda</taxon>
        <taxon>Pleocyemata</taxon>
        <taxon>Anomura</taxon>
        <taxon>Galatheoidea</taxon>
        <taxon>Porcellanidae</taxon>
        <taxon>Petrolisthes</taxon>
    </lineage>
</organism>
<keyword evidence="2" id="KW-1185">Reference proteome</keyword>
<name>A0AAE1BV06_PETCI</name>
<protein>
    <submittedName>
        <fullName evidence="1">Uncharacterized protein</fullName>
    </submittedName>
</protein>
<dbReference type="Proteomes" id="UP001286313">
    <property type="component" value="Unassembled WGS sequence"/>
</dbReference>
<accession>A0AAE1BV06</accession>
<dbReference type="EMBL" id="JAWQEG010005805">
    <property type="protein sequence ID" value="KAK3856727.1"/>
    <property type="molecule type" value="Genomic_DNA"/>
</dbReference>
<comment type="caution">
    <text evidence="1">The sequence shown here is derived from an EMBL/GenBank/DDBJ whole genome shotgun (WGS) entry which is preliminary data.</text>
</comment>
<reference evidence="1" key="1">
    <citation type="submission" date="2023-10" db="EMBL/GenBank/DDBJ databases">
        <title>Genome assemblies of two species of porcelain crab, Petrolisthes cinctipes and Petrolisthes manimaculis (Anomura: Porcellanidae).</title>
        <authorList>
            <person name="Angst P."/>
        </authorList>
    </citation>
    <scope>NUCLEOTIDE SEQUENCE</scope>
    <source>
        <strain evidence="1">PB745_01</strain>
        <tissue evidence="1">Gill</tissue>
    </source>
</reference>
<proteinExistence type="predicted"/>
<dbReference type="AlphaFoldDB" id="A0AAE1BV06"/>
<gene>
    <name evidence="1" type="ORF">Pcinc_036962</name>
</gene>
<evidence type="ECO:0000313" key="2">
    <source>
        <dbReference type="Proteomes" id="UP001286313"/>
    </source>
</evidence>
<evidence type="ECO:0000313" key="1">
    <source>
        <dbReference type="EMBL" id="KAK3856727.1"/>
    </source>
</evidence>